<evidence type="ECO:0000256" key="6">
    <source>
        <dbReference type="ARBA" id="ARBA00023136"/>
    </source>
</evidence>
<evidence type="ECO:0000256" key="9">
    <source>
        <dbReference type="SAM" id="SignalP"/>
    </source>
</evidence>
<evidence type="ECO:0000259" key="11">
    <source>
        <dbReference type="Pfam" id="PF13206"/>
    </source>
</evidence>
<proteinExistence type="predicted"/>
<keyword evidence="6" id="KW-0472">Membrane</keyword>
<keyword evidence="7" id="KW-0325">Glycoprotein</keyword>
<dbReference type="VEuPathDB" id="TriTrypDB:Tb427_000789000"/>
<organism evidence="12">
    <name type="scientific">Trypanosoma brucei</name>
    <dbReference type="NCBI Taxonomy" id="5691"/>
    <lineage>
        <taxon>Eukaryota</taxon>
        <taxon>Discoba</taxon>
        <taxon>Euglenozoa</taxon>
        <taxon>Kinetoplastea</taxon>
        <taxon>Metakinetoplastina</taxon>
        <taxon>Trypanosomatida</taxon>
        <taxon>Trypanosomatidae</taxon>
        <taxon>Trypanosoma</taxon>
    </lineage>
</organism>
<evidence type="ECO:0000256" key="2">
    <source>
        <dbReference type="ARBA" id="ARBA00004609"/>
    </source>
</evidence>
<dbReference type="InterPro" id="IPR019609">
    <property type="entry name" value="Variant_surf_glycoprt_trypan_C"/>
</dbReference>
<dbReference type="Pfam" id="PF13206">
    <property type="entry name" value="VSG_B"/>
    <property type="match status" value="1"/>
</dbReference>
<name>A0A1J0RAK4_9TRYP</name>
<dbReference type="InterPro" id="IPR027446">
    <property type="entry name" value="VSG_C_dom_sf"/>
</dbReference>
<feature type="domain" description="Trypanosome variant surface glycoprotein C-terminal" evidence="10">
    <location>
        <begin position="401"/>
        <end position="461"/>
    </location>
</feature>
<keyword evidence="4" id="KW-0336">GPI-anchor</keyword>
<reference evidence="12" key="1">
    <citation type="submission" date="2016-08" db="EMBL/GenBank/DDBJ databases">
        <title>VSG repertoire of Trypanosoma brucei EATRO 1125.</title>
        <authorList>
            <person name="Cross G.A."/>
        </authorList>
    </citation>
    <scope>NUCLEOTIDE SEQUENCE</scope>
    <source>
        <strain evidence="12">EATRO 1125</strain>
    </source>
</reference>
<evidence type="ECO:0000256" key="5">
    <source>
        <dbReference type="ARBA" id="ARBA00022729"/>
    </source>
</evidence>
<dbReference type="SUPFAM" id="SSF118251">
    <property type="entry name" value="Variant surface glycoprotein MITAT 1.2, VSG 221, C-terminal domain"/>
    <property type="match status" value="1"/>
</dbReference>
<sequence>MLTTCLICTLHSFSFSSAVTNAAEAAAEFKTMCNLVKLLETKAADLAADPAVAADTQDILKLNMSASDETGRANFGDGTEKHNWEASKATYAAADYKQDWENKWDGWLTTAHHLQPGVGNDKWLKEHPPPLSKAQAAVAATQLKRLAEQVVSAKQNYNNIISGSDAVKGAAINSKLATALNKVPDAPDKTAEQFAKETRTARSSTTCAADKAGVGVLYDLMCLCIGQQNTHSKNCVGAALKKGWTTTRGELEQALTQLKAHCRQGTTSKLTGSNLRRAVQTIEALIRAHGTTTVLGDKLGISDNADFDGDDGKICVKYDSYYSSTVAAPKEAKMPWMQAVEEAANLLDKQKEKKQAATAKAAQIAFLKASAEVFYAAAHITAPTAQTSAQGALQSKPTADCTNIKTNSTCTADNNCKWTGGDSEKGKCVVDESKVTEQTSGEEKGETETERLTTGCKNTELMRLLVKKLTKGKRNLFVHGKKAVKVTRTINELRCRNCIFIRIRKFSDCSYFSSILVF</sequence>
<dbReference type="VEuPathDB" id="TriTrypDB:Tbg.972.2.4430"/>
<comment type="function">
    <text evidence="1">VSG forms a coat on the surface of the parasite. The trypanosome evades the immune response of the host by expressing a series of antigenically distinct VSGs from an estimated 1000 VSG genes.</text>
</comment>
<keyword evidence="5 9" id="KW-0732">Signal</keyword>
<comment type="subcellular location">
    <subcellularLocation>
        <location evidence="2">Cell membrane</location>
        <topology evidence="2">Lipid-anchor</topology>
        <topology evidence="2">GPI-anchor</topology>
    </subcellularLocation>
</comment>
<dbReference type="EMBL" id="KX700864">
    <property type="protein sequence ID" value="APD74820.1"/>
    <property type="molecule type" value="Genomic_DNA"/>
</dbReference>
<evidence type="ECO:0000256" key="7">
    <source>
        <dbReference type="ARBA" id="ARBA00023180"/>
    </source>
</evidence>
<dbReference type="GO" id="GO:0005886">
    <property type="term" value="C:plasma membrane"/>
    <property type="evidence" value="ECO:0007669"/>
    <property type="project" value="UniProtKB-SubCell"/>
</dbReference>
<feature type="domain" description="Trypanosome variant surface glycoprotein B-type N-terminal" evidence="11">
    <location>
        <begin position="16"/>
        <end position="364"/>
    </location>
</feature>
<evidence type="ECO:0000259" key="10">
    <source>
        <dbReference type="Pfam" id="PF10659"/>
    </source>
</evidence>
<dbReference type="InterPro" id="IPR025932">
    <property type="entry name" value="Trypano_VSG_B_N_dom"/>
</dbReference>
<evidence type="ECO:0000256" key="1">
    <source>
        <dbReference type="ARBA" id="ARBA00002523"/>
    </source>
</evidence>
<keyword evidence="8" id="KW-0449">Lipoprotein</keyword>
<evidence type="ECO:0000256" key="8">
    <source>
        <dbReference type="ARBA" id="ARBA00023288"/>
    </source>
</evidence>
<dbReference type="GO" id="GO:0098552">
    <property type="term" value="C:side of membrane"/>
    <property type="evidence" value="ECO:0007669"/>
    <property type="project" value="UniProtKB-KW"/>
</dbReference>
<evidence type="ECO:0000256" key="3">
    <source>
        <dbReference type="ARBA" id="ARBA00022475"/>
    </source>
</evidence>
<evidence type="ECO:0000256" key="4">
    <source>
        <dbReference type="ARBA" id="ARBA00022622"/>
    </source>
</evidence>
<feature type="signal peptide" evidence="9">
    <location>
        <begin position="1"/>
        <end position="18"/>
    </location>
</feature>
<protein>
    <submittedName>
        <fullName evidence="12">Variant surface glycoprotein 1125.4296</fullName>
    </submittedName>
</protein>
<keyword evidence="3" id="KW-1003">Cell membrane</keyword>
<dbReference type="VEuPathDB" id="TriTrypDB:Tb927.9.16320"/>
<dbReference type="AlphaFoldDB" id="A0A1J0RAK4"/>
<feature type="chain" id="PRO_5013244105" evidence="9">
    <location>
        <begin position="19"/>
        <end position="518"/>
    </location>
</feature>
<evidence type="ECO:0000313" key="12">
    <source>
        <dbReference type="EMBL" id="APD74820.1"/>
    </source>
</evidence>
<dbReference type="Pfam" id="PF10659">
    <property type="entry name" value="Trypan_glycop_C"/>
    <property type="match status" value="1"/>
</dbReference>
<accession>A0A1J0RAK4</accession>